<evidence type="ECO:0000256" key="4">
    <source>
        <dbReference type="RuleBase" id="RU362027"/>
    </source>
</evidence>
<keyword evidence="3 4" id="KW-0328">Glycosyltransferase</keyword>
<proteinExistence type="inferred from homology"/>
<keyword evidence="4" id="KW-0812">Transmembrane</keyword>
<keyword evidence="3 4" id="KW-0808">Transferase</keyword>
<dbReference type="GO" id="GO:0071555">
    <property type="term" value="P:cell wall organization"/>
    <property type="evidence" value="ECO:0007669"/>
    <property type="project" value="UniProtKB-KW"/>
</dbReference>
<dbReference type="EMBL" id="JAGGNH010000001">
    <property type="protein sequence ID" value="KAJ0985360.1"/>
    <property type="molecule type" value="Genomic_DNA"/>
</dbReference>
<dbReference type="EC" id="2.4.1.-" evidence="4"/>
<comment type="similarity">
    <text evidence="2 4">Belongs to the glycosyltransferase 8 family.</text>
</comment>
<feature type="region of interest" description="Disordered" evidence="6">
    <location>
        <begin position="102"/>
        <end position="161"/>
    </location>
</feature>
<comment type="subcellular location">
    <subcellularLocation>
        <location evidence="4">Golgi apparatus membrane</location>
        <topology evidence="4">Single-pass type II membrane protein</topology>
    </subcellularLocation>
</comment>
<comment type="caution">
    <text evidence="7">The sequence shown here is derived from an EMBL/GenBank/DDBJ whole genome shotgun (WGS) entry which is preliminary data.</text>
</comment>
<keyword evidence="4" id="KW-0961">Cell wall biogenesis/degradation</keyword>
<sequence length="628" mass="71332">MKGYVTLTAPPAKRRWKGVAVAVVLALVVFSMLVTLAFLLGLHNRLPYGYSSEDRAPSESGFRSFEHLDTVGGGEHQSSEGAESRINDLVRIFGHSLDVTENLTTQPDVTPKSDSKETTSTSKVLTSPLVEQKNQPSTNSRNNEVGKKNPTQGSSRDETDKPCQVEFGSYCLWSSEHKEVMKDTKVKRVKDQLFVARAYYPSVAKLKRQEKLSREMKQNIQDHERMLSEAISDADLPPLVEKKIQKMDQTIARAKASVLDCNNVDKKLRQILDLTEDEAHFHMKQSAFLYHLGIHTMPKSLHCLSMRLTVEYFKSPSLDTEQSHDHKLENPNLQHYVIFSKNILAVSVAINSTVMNSAETGNMVFHLVTNRQNYYALRLWFARNSFKKATIRIINIEDLDLKEQPDLLASEEFRVSIHASDQPSSLHMRTEYMSVFSPAHFLLPKIFKNLKRVVVLDDDVVVQRDLSSLWKLNMEGKVNGAVEFCRVRLGHLKSYLTNQNYESDSCAWLSGLNVVDLERWRELDVTRTFHQLLQKMGSRSDDSGRAAALPANLLAFQGLIYGLDDSWVLSGLGHDYGLDSNAIKHAGVLHYNGNMKPWLELGIPKYKTNWKNFLTKNERFMDQCNVNP</sequence>
<feature type="coiled-coil region" evidence="5">
    <location>
        <begin position="206"/>
        <end position="233"/>
    </location>
</feature>
<dbReference type="InterPro" id="IPR002495">
    <property type="entry name" value="Glyco_trans_8"/>
</dbReference>
<keyword evidence="4" id="KW-1133">Transmembrane helix</keyword>
<dbReference type="SUPFAM" id="SSF53448">
    <property type="entry name" value="Nucleotide-diphospho-sugar transferases"/>
    <property type="match status" value="1"/>
</dbReference>
<keyword evidence="8" id="KW-1185">Reference proteome</keyword>
<dbReference type="Proteomes" id="UP001085076">
    <property type="component" value="Miscellaneous, Linkage group lg01"/>
</dbReference>
<dbReference type="OrthoDB" id="411524at2759"/>
<dbReference type="AlphaFoldDB" id="A0A9D5D778"/>
<evidence type="ECO:0000256" key="1">
    <source>
        <dbReference type="ARBA" id="ARBA00004877"/>
    </source>
</evidence>
<evidence type="ECO:0000256" key="2">
    <source>
        <dbReference type="ARBA" id="ARBA00006351"/>
    </source>
</evidence>
<organism evidence="7 8">
    <name type="scientific">Dioscorea zingiberensis</name>
    <dbReference type="NCBI Taxonomy" id="325984"/>
    <lineage>
        <taxon>Eukaryota</taxon>
        <taxon>Viridiplantae</taxon>
        <taxon>Streptophyta</taxon>
        <taxon>Embryophyta</taxon>
        <taxon>Tracheophyta</taxon>
        <taxon>Spermatophyta</taxon>
        <taxon>Magnoliopsida</taxon>
        <taxon>Liliopsida</taxon>
        <taxon>Dioscoreales</taxon>
        <taxon>Dioscoreaceae</taxon>
        <taxon>Dioscorea</taxon>
    </lineage>
</organism>
<feature type="transmembrane region" description="Helical" evidence="4">
    <location>
        <begin position="20"/>
        <end position="42"/>
    </location>
</feature>
<protein>
    <recommendedName>
        <fullName evidence="4">Hexosyltransferase</fullName>
        <ecNumber evidence="4">2.4.1.-</ecNumber>
    </recommendedName>
</protein>
<feature type="region of interest" description="Disordered" evidence="6">
    <location>
        <begin position="56"/>
        <end position="82"/>
    </location>
</feature>
<evidence type="ECO:0000313" key="7">
    <source>
        <dbReference type="EMBL" id="KAJ0985360.1"/>
    </source>
</evidence>
<dbReference type="GO" id="GO:0000139">
    <property type="term" value="C:Golgi membrane"/>
    <property type="evidence" value="ECO:0007669"/>
    <property type="project" value="UniProtKB-SubCell"/>
</dbReference>
<accession>A0A9D5D778</accession>
<gene>
    <name evidence="7" type="ORF">J5N97_003716</name>
</gene>
<name>A0A9D5D778_9LILI</name>
<evidence type="ECO:0000256" key="6">
    <source>
        <dbReference type="SAM" id="MobiDB-lite"/>
    </source>
</evidence>
<keyword evidence="4" id="KW-0472">Membrane</keyword>
<dbReference type="InterPro" id="IPR029044">
    <property type="entry name" value="Nucleotide-diphossugar_trans"/>
</dbReference>
<dbReference type="InterPro" id="IPR029993">
    <property type="entry name" value="GAUT"/>
</dbReference>
<dbReference type="Pfam" id="PF25557">
    <property type="entry name" value="GAUT_1"/>
    <property type="match status" value="1"/>
</dbReference>
<dbReference type="Gene3D" id="3.90.550.10">
    <property type="entry name" value="Spore Coat Polysaccharide Biosynthesis Protein SpsA, Chain A"/>
    <property type="match status" value="1"/>
</dbReference>
<reference evidence="7" key="2">
    <citation type="journal article" date="2022" name="Hortic Res">
        <title>The genome of Dioscorea zingiberensis sheds light on the biosynthesis, origin and evolution of the medicinally important diosgenin saponins.</title>
        <authorList>
            <person name="Li Y."/>
            <person name="Tan C."/>
            <person name="Li Z."/>
            <person name="Guo J."/>
            <person name="Li S."/>
            <person name="Chen X."/>
            <person name="Wang C."/>
            <person name="Dai X."/>
            <person name="Yang H."/>
            <person name="Song W."/>
            <person name="Hou L."/>
            <person name="Xu J."/>
            <person name="Tong Z."/>
            <person name="Xu A."/>
            <person name="Yuan X."/>
            <person name="Wang W."/>
            <person name="Yang Q."/>
            <person name="Chen L."/>
            <person name="Sun Z."/>
            <person name="Wang K."/>
            <person name="Pan B."/>
            <person name="Chen J."/>
            <person name="Bao Y."/>
            <person name="Liu F."/>
            <person name="Qi X."/>
            <person name="Gang D.R."/>
            <person name="Wen J."/>
            <person name="Li J."/>
        </authorList>
    </citation>
    <scope>NUCLEOTIDE SEQUENCE</scope>
    <source>
        <strain evidence="7">Dzin_1.0</strain>
    </source>
</reference>
<feature type="compositionally biased region" description="Polar residues" evidence="6">
    <location>
        <begin position="132"/>
        <end position="154"/>
    </location>
</feature>
<evidence type="ECO:0000256" key="5">
    <source>
        <dbReference type="SAM" id="Coils"/>
    </source>
</evidence>
<dbReference type="PANTHER" id="PTHR32116:SF12">
    <property type="entry name" value="GALACTURONOSYLTRANSFERASE 7-RELATED"/>
    <property type="match status" value="1"/>
</dbReference>
<comment type="pathway">
    <text evidence="1 4">Glycan metabolism; pectin biosynthesis.</text>
</comment>
<evidence type="ECO:0000256" key="3">
    <source>
        <dbReference type="ARBA" id="ARBA00022676"/>
    </source>
</evidence>
<evidence type="ECO:0000313" key="8">
    <source>
        <dbReference type="Proteomes" id="UP001085076"/>
    </source>
</evidence>
<dbReference type="GO" id="GO:0047262">
    <property type="term" value="F:polygalacturonate 4-alpha-galacturonosyltransferase activity"/>
    <property type="evidence" value="ECO:0007669"/>
    <property type="project" value="InterPro"/>
</dbReference>
<dbReference type="Pfam" id="PF01501">
    <property type="entry name" value="Glyco_transf_8"/>
    <property type="match status" value="1"/>
</dbReference>
<keyword evidence="5" id="KW-0175">Coiled coil</keyword>
<dbReference type="PANTHER" id="PTHR32116">
    <property type="entry name" value="GALACTURONOSYLTRANSFERASE 4-RELATED"/>
    <property type="match status" value="1"/>
</dbReference>
<keyword evidence="4" id="KW-0333">Golgi apparatus</keyword>
<reference evidence="7" key="1">
    <citation type="submission" date="2021-03" db="EMBL/GenBank/DDBJ databases">
        <authorList>
            <person name="Li Z."/>
            <person name="Yang C."/>
        </authorList>
    </citation>
    <scope>NUCLEOTIDE SEQUENCE</scope>
    <source>
        <strain evidence="7">Dzin_1.0</strain>
        <tissue evidence="7">Leaf</tissue>
    </source>
</reference>